<protein>
    <recommendedName>
        <fullName evidence="2">NodB homology domain-containing protein</fullName>
    </recommendedName>
</protein>
<dbReference type="PANTHER" id="PTHR34216">
    <property type="match status" value="1"/>
</dbReference>
<dbReference type="InterPro" id="IPR002509">
    <property type="entry name" value="NODB_dom"/>
</dbReference>
<evidence type="ECO:0000256" key="1">
    <source>
        <dbReference type="ARBA" id="ARBA00022729"/>
    </source>
</evidence>
<reference evidence="3 4" key="1">
    <citation type="submission" date="2017-09" db="EMBL/GenBank/DDBJ databases">
        <title>Depth-based differentiation of microbial function through sediment-hosted aquifers and enrichment of novel symbionts in the deep terrestrial subsurface.</title>
        <authorList>
            <person name="Probst A.J."/>
            <person name="Ladd B."/>
            <person name="Jarett J.K."/>
            <person name="Geller-Mcgrath D.E."/>
            <person name="Sieber C.M."/>
            <person name="Emerson J.B."/>
            <person name="Anantharaman K."/>
            <person name="Thomas B.C."/>
            <person name="Malmstrom R."/>
            <person name="Stieglmeier M."/>
            <person name="Klingl A."/>
            <person name="Woyke T."/>
            <person name="Ryan C.M."/>
            <person name="Banfield J.F."/>
        </authorList>
    </citation>
    <scope>NUCLEOTIDE SEQUENCE [LARGE SCALE GENOMIC DNA]</scope>
    <source>
        <strain evidence="3">CG10_big_fil_rev_8_21_14_0_10_37_15</strain>
    </source>
</reference>
<dbReference type="Pfam" id="PF01522">
    <property type="entry name" value="Polysacc_deac_1"/>
    <property type="match status" value="1"/>
</dbReference>
<dbReference type="GO" id="GO:0016810">
    <property type="term" value="F:hydrolase activity, acting on carbon-nitrogen (but not peptide) bonds"/>
    <property type="evidence" value="ECO:0007669"/>
    <property type="project" value="InterPro"/>
</dbReference>
<gene>
    <name evidence="3" type="ORF">COV30_01365</name>
</gene>
<dbReference type="CDD" id="cd10967">
    <property type="entry name" value="CE4_GLA_like_6s"/>
    <property type="match status" value="1"/>
</dbReference>
<sequence length="252" mass="29883">MIYVTTSWDDGHKLDIKLAELLDKYGLKGTFYISKNYFKEERLSEEEILSLSRNHEIGAHTINHLDLTNIPAEDAKKEIQQSKNWLEDVLEKEVSMFCYPYGKYNNHIKTTVKESGFKGARTTKRFSTEINDPHEIGFSLHVYPFPFRKMTANRYYWRYLFQPLEQNWEGIRKFNISFHALRNWLGFASALFENLKNDDSIFHIYGHSWEIDKYGMWDDLERFFAFVVNDKNVTYATNSQLISIHENFNLTG</sequence>
<dbReference type="InterPro" id="IPR051398">
    <property type="entry name" value="Polysacch_Deacetylase"/>
</dbReference>
<dbReference type="InterPro" id="IPR011330">
    <property type="entry name" value="Glyco_hydro/deAcase_b/a-brl"/>
</dbReference>
<accession>A0A2H0R5P8</accession>
<dbReference type="PANTHER" id="PTHR34216:SF11">
    <property type="entry name" value="CHITOOLIGOSACCHARIDE DEACETYLASE"/>
    <property type="match status" value="1"/>
</dbReference>
<dbReference type="SUPFAM" id="SSF88713">
    <property type="entry name" value="Glycoside hydrolase/deacetylase"/>
    <property type="match status" value="1"/>
</dbReference>
<name>A0A2H0R5P8_9BACT</name>
<dbReference type="Gene3D" id="3.20.20.370">
    <property type="entry name" value="Glycoside hydrolase/deacetylase"/>
    <property type="match status" value="1"/>
</dbReference>
<dbReference type="GO" id="GO:0005975">
    <property type="term" value="P:carbohydrate metabolic process"/>
    <property type="evidence" value="ECO:0007669"/>
    <property type="project" value="InterPro"/>
</dbReference>
<dbReference type="EMBL" id="PCXP01000019">
    <property type="protein sequence ID" value="PIR41823.1"/>
    <property type="molecule type" value="Genomic_DNA"/>
</dbReference>
<dbReference type="PROSITE" id="PS51677">
    <property type="entry name" value="NODB"/>
    <property type="match status" value="1"/>
</dbReference>
<evidence type="ECO:0000259" key="2">
    <source>
        <dbReference type="PROSITE" id="PS51677"/>
    </source>
</evidence>
<evidence type="ECO:0000313" key="4">
    <source>
        <dbReference type="Proteomes" id="UP000230208"/>
    </source>
</evidence>
<dbReference type="Proteomes" id="UP000230208">
    <property type="component" value="Unassembled WGS sequence"/>
</dbReference>
<evidence type="ECO:0000313" key="3">
    <source>
        <dbReference type="EMBL" id="PIR41823.1"/>
    </source>
</evidence>
<comment type="caution">
    <text evidence="3">The sequence shown here is derived from an EMBL/GenBank/DDBJ whole genome shotgun (WGS) entry which is preliminary data.</text>
</comment>
<dbReference type="AlphaFoldDB" id="A0A2H0R5P8"/>
<feature type="domain" description="NodB homology" evidence="2">
    <location>
        <begin position="1"/>
        <end position="252"/>
    </location>
</feature>
<organism evidence="3 4">
    <name type="scientific">Candidatus Yanofskybacteria bacterium CG10_big_fil_rev_8_21_14_0_10_37_15</name>
    <dbReference type="NCBI Taxonomy" id="1975097"/>
    <lineage>
        <taxon>Bacteria</taxon>
        <taxon>Candidatus Yanofskyibacteriota</taxon>
    </lineage>
</organism>
<keyword evidence="1" id="KW-0732">Signal</keyword>
<proteinExistence type="predicted"/>